<evidence type="ECO:0000256" key="1">
    <source>
        <dbReference type="SAM" id="SignalP"/>
    </source>
</evidence>
<sequence length="131" mass="14741">MGIRSCASSLYWILSLHFFSSASLKSRCSRLSAFFGLYLRTFFCRLRVSMTLRFCRLLYRSSSTLHSGFSCRSDSVSSSGSLSSMSGSSNLNLLSRFAWYSLSSSRSCRRFWRSSEISASRLSCALIVGIR</sequence>
<proteinExistence type="predicted"/>
<feature type="signal peptide" evidence="1">
    <location>
        <begin position="1"/>
        <end position="22"/>
    </location>
</feature>
<accession>A0A6B0URE3</accession>
<dbReference type="EMBL" id="GIFC01010169">
    <property type="protein sequence ID" value="MXU92252.1"/>
    <property type="molecule type" value="Transcribed_RNA"/>
</dbReference>
<reference evidence="2" key="1">
    <citation type="submission" date="2019-12" db="EMBL/GenBank/DDBJ databases">
        <title>An insight into the sialome of adult female Ixodes ricinus ticks feeding for 6 days.</title>
        <authorList>
            <person name="Perner J."/>
            <person name="Ribeiro J.M.C."/>
        </authorList>
    </citation>
    <scope>NUCLEOTIDE SEQUENCE</scope>
    <source>
        <strain evidence="2">Semi-engorged</strain>
        <tissue evidence="2">Salivary glands</tissue>
    </source>
</reference>
<organism evidence="2">
    <name type="scientific">Ixodes ricinus</name>
    <name type="common">Common tick</name>
    <name type="synonym">Acarus ricinus</name>
    <dbReference type="NCBI Taxonomy" id="34613"/>
    <lineage>
        <taxon>Eukaryota</taxon>
        <taxon>Metazoa</taxon>
        <taxon>Ecdysozoa</taxon>
        <taxon>Arthropoda</taxon>
        <taxon>Chelicerata</taxon>
        <taxon>Arachnida</taxon>
        <taxon>Acari</taxon>
        <taxon>Parasitiformes</taxon>
        <taxon>Ixodida</taxon>
        <taxon>Ixodoidea</taxon>
        <taxon>Ixodidae</taxon>
        <taxon>Ixodinae</taxon>
        <taxon>Ixodes</taxon>
    </lineage>
</organism>
<feature type="chain" id="PRO_5025525792" evidence="1">
    <location>
        <begin position="23"/>
        <end position="131"/>
    </location>
</feature>
<dbReference type="AlphaFoldDB" id="A0A6B0URE3"/>
<keyword evidence="1" id="KW-0732">Signal</keyword>
<protein>
    <submittedName>
        <fullName evidence="2">Putative serine proteinase inhibitor ku family</fullName>
    </submittedName>
</protein>
<evidence type="ECO:0000313" key="2">
    <source>
        <dbReference type="EMBL" id="MXU92252.1"/>
    </source>
</evidence>
<name>A0A6B0URE3_IXORI</name>